<dbReference type="Proteomes" id="UP000484875">
    <property type="component" value="Unassembled WGS sequence"/>
</dbReference>
<evidence type="ECO:0000313" key="1">
    <source>
        <dbReference type="EMBL" id="MYN16773.1"/>
    </source>
</evidence>
<dbReference type="RefSeq" id="WP_161089453.1">
    <property type="nucleotide sequence ID" value="NZ_WWCV01000011.1"/>
</dbReference>
<accession>A0A845HHB2</accession>
<gene>
    <name evidence="1" type="ORF">GTP81_08410</name>
</gene>
<evidence type="ECO:0000313" key="2">
    <source>
        <dbReference type="Proteomes" id="UP000484875"/>
    </source>
</evidence>
<organism evidence="1 2">
    <name type="scientific">Duganella vulcania</name>
    <dbReference type="NCBI Taxonomy" id="2692166"/>
    <lineage>
        <taxon>Bacteria</taxon>
        <taxon>Pseudomonadati</taxon>
        <taxon>Pseudomonadota</taxon>
        <taxon>Betaproteobacteria</taxon>
        <taxon>Burkholderiales</taxon>
        <taxon>Oxalobacteraceae</taxon>
        <taxon>Telluria group</taxon>
        <taxon>Duganella</taxon>
    </lineage>
</organism>
<protein>
    <submittedName>
        <fullName evidence="1">Uncharacterized protein</fullName>
    </submittedName>
</protein>
<reference evidence="1 2" key="1">
    <citation type="submission" date="2019-12" db="EMBL/GenBank/DDBJ databases">
        <title>Novel species isolated from a subtropical stream in China.</title>
        <authorList>
            <person name="Lu H."/>
        </authorList>
    </citation>
    <scope>NUCLEOTIDE SEQUENCE [LARGE SCALE GENOMIC DNA]</scope>
    <source>
        <strain evidence="1 2">FT107W</strain>
    </source>
</reference>
<dbReference type="AlphaFoldDB" id="A0A845HHB2"/>
<sequence length="110" mass="11717">MTNDQHFLDVPRIMLLDGTDVPAFRVAKYLCGCGGHGVAIVMPVAPPWTLLNYFEAASACRARGHALISARQCLAIAHDICLQSVNWSGGAIGMGKVFLGLHKGSIVTPQ</sequence>
<name>A0A845HHB2_9BURK</name>
<keyword evidence="2" id="KW-1185">Reference proteome</keyword>
<comment type="caution">
    <text evidence="1">The sequence shown here is derived from an EMBL/GenBank/DDBJ whole genome shotgun (WGS) entry which is preliminary data.</text>
</comment>
<dbReference type="EMBL" id="WWCV01000011">
    <property type="protein sequence ID" value="MYN16773.1"/>
    <property type="molecule type" value="Genomic_DNA"/>
</dbReference>
<proteinExistence type="predicted"/>